<dbReference type="EMBL" id="JAEPRD010000064">
    <property type="protein sequence ID" value="KAG2202132.1"/>
    <property type="molecule type" value="Genomic_DNA"/>
</dbReference>
<evidence type="ECO:0000259" key="11">
    <source>
        <dbReference type="PROSITE" id="PS50035"/>
    </source>
</evidence>
<name>A0A8H7V1M6_9FUNG</name>
<dbReference type="GO" id="GO:0008444">
    <property type="term" value="F:CDP-diacylglycerol-glycerol-3-phosphate 3-phosphatidyltransferase activity"/>
    <property type="evidence" value="ECO:0007669"/>
    <property type="project" value="UniProtKB-EC"/>
</dbReference>
<gene>
    <name evidence="12" type="ORF">INT47_008104</name>
</gene>
<dbReference type="PROSITE" id="PS50035">
    <property type="entry name" value="PLD"/>
    <property type="match status" value="1"/>
</dbReference>
<dbReference type="CDD" id="cd09137">
    <property type="entry name" value="PLDc_PGS1_euk_2"/>
    <property type="match status" value="1"/>
</dbReference>
<sequence>MWKLIYKTPSRSFSTSCVKRAIFDARSPLKVLQPLQAYAPTFYTRGENITPLYEPCQFYAQLKSNILQAKERVFIAALYIGQSEQDLVDTIRTALERTPTLQVHVLIDCLRGTRASKGQSSATLLLPLIEDFPNQMKVSMYHTPDLTGLLKKTLPARFNESIGLMHLKVYGFDNKVMLSGANLSTDYFTNRQDRYILFDKQPELSSYYHNLLKLISNCSYQLTSGKETYNLTMRKEMADPVKESKRYKRQVHAYLQEFIRTQPSLKCEEEHDTAVLPVIQMGPFGIRQDEKFTLELLTIAHAQRNWTIDLTSGYFNFTDKYKSFILKTRAKFQFLTASPEANGFFNSKGVSRFLPPAYTYIERKFYRQVKKIGRSHDISIEEYKRPGWTYHAKGLWVKFNDDLPYLTMIGSPNFGQRSSERDLEAQAVVMTENKALRNALHKEVDMLHKYSELVSNETFAKLDRQVPNGVKIATAFVKTML</sequence>
<keyword evidence="13" id="KW-1185">Reference proteome</keyword>
<evidence type="ECO:0000256" key="4">
    <source>
        <dbReference type="ARBA" id="ARBA00022679"/>
    </source>
</evidence>
<accession>A0A8H7V1M6</accession>
<dbReference type="SUPFAM" id="SSF56024">
    <property type="entry name" value="Phospholipase D/nuclease"/>
    <property type="match status" value="1"/>
</dbReference>
<organism evidence="12 13">
    <name type="scientific">Mucor saturninus</name>
    <dbReference type="NCBI Taxonomy" id="64648"/>
    <lineage>
        <taxon>Eukaryota</taxon>
        <taxon>Fungi</taxon>
        <taxon>Fungi incertae sedis</taxon>
        <taxon>Mucoromycota</taxon>
        <taxon>Mucoromycotina</taxon>
        <taxon>Mucoromycetes</taxon>
        <taxon>Mucorales</taxon>
        <taxon>Mucorineae</taxon>
        <taxon>Mucoraceae</taxon>
        <taxon>Mucor</taxon>
    </lineage>
</organism>
<reference evidence="12" key="1">
    <citation type="submission" date="2020-12" db="EMBL/GenBank/DDBJ databases">
        <title>Metabolic potential, ecology and presence of endohyphal bacteria is reflected in genomic diversity of Mucoromycotina.</title>
        <authorList>
            <person name="Muszewska A."/>
            <person name="Okrasinska A."/>
            <person name="Steczkiewicz K."/>
            <person name="Drgas O."/>
            <person name="Orlowska M."/>
            <person name="Perlinska-Lenart U."/>
            <person name="Aleksandrzak-Piekarczyk T."/>
            <person name="Szatraj K."/>
            <person name="Zielenkiewicz U."/>
            <person name="Pilsyk S."/>
            <person name="Malc E."/>
            <person name="Mieczkowski P."/>
            <person name="Kruszewska J.S."/>
            <person name="Biernat P."/>
            <person name="Pawlowska J."/>
        </authorList>
    </citation>
    <scope>NUCLEOTIDE SEQUENCE</scope>
    <source>
        <strain evidence="12">WA0000017839</strain>
    </source>
</reference>
<dbReference type="Pfam" id="PF13091">
    <property type="entry name" value="PLDc_2"/>
    <property type="match status" value="1"/>
</dbReference>
<proteinExistence type="inferred from homology"/>
<feature type="domain" description="PLD phosphodiesterase" evidence="11">
    <location>
        <begin position="161"/>
        <end position="187"/>
    </location>
</feature>
<dbReference type="Proteomes" id="UP000603453">
    <property type="component" value="Unassembled WGS sequence"/>
</dbReference>
<evidence type="ECO:0000256" key="7">
    <source>
        <dbReference type="ARBA" id="ARBA00023209"/>
    </source>
</evidence>
<protein>
    <recommendedName>
        <fullName evidence="10">CDP-diacylglycerol--glycerol-3-phosphate 3-phosphatidyltransferase</fullName>
        <ecNumber evidence="10">2.7.8.5</ecNumber>
    </recommendedName>
</protein>
<evidence type="ECO:0000256" key="8">
    <source>
        <dbReference type="ARBA" id="ARBA00023264"/>
    </source>
</evidence>
<comment type="catalytic activity">
    <reaction evidence="9 10">
        <text>a CDP-1,2-diacyl-sn-glycerol + sn-glycerol 3-phosphate = a 1,2-diacyl-sn-glycero-3-phospho-(1'-sn-glycero-3'-phosphate) + CMP + H(+)</text>
        <dbReference type="Rhea" id="RHEA:12593"/>
        <dbReference type="ChEBI" id="CHEBI:15378"/>
        <dbReference type="ChEBI" id="CHEBI:57597"/>
        <dbReference type="ChEBI" id="CHEBI:58332"/>
        <dbReference type="ChEBI" id="CHEBI:60110"/>
        <dbReference type="ChEBI" id="CHEBI:60377"/>
        <dbReference type="EC" id="2.7.8.5"/>
    </reaction>
</comment>
<dbReference type="InterPro" id="IPR016270">
    <property type="entry name" value="PGS1"/>
</dbReference>
<keyword evidence="6 10" id="KW-0443">Lipid metabolism</keyword>
<evidence type="ECO:0000256" key="3">
    <source>
        <dbReference type="ARBA" id="ARBA00022516"/>
    </source>
</evidence>
<keyword evidence="10" id="KW-0496">Mitochondrion</keyword>
<dbReference type="CDD" id="cd09135">
    <property type="entry name" value="PLDc_PGS1_euk_1"/>
    <property type="match status" value="1"/>
</dbReference>
<dbReference type="GO" id="GO:0005739">
    <property type="term" value="C:mitochondrion"/>
    <property type="evidence" value="ECO:0007669"/>
    <property type="project" value="UniProtKB-SubCell"/>
</dbReference>
<keyword evidence="10" id="KW-0547">Nucleotide-binding</keyword>
<evidence type="ECO:0000256" key="2">
    <source>
        <dbReference type="ARBA" id="ARBA00010682"/>
    </source>
</evidence>
<comment type="similarity">
    <text evidence="2 10">Belongs to the CDP-alcohol phosphatidyltransferase class-II family.</text>
</comment>
<comment type="caution">
    <text evidence="12">The sequence shown here is derived from an EMBL/GenBank/DDBJ whole genome shotgun (WGS) entry which is preliminary data.</text>
</comment>
<evidence type="ECO:0000256" key="5">
    <source>
        <dbReference type="ARBA" id="ARBA00022737"/>
    </source>
</evidence>
<comment type="function">
    <text evidence="10">Functions in the biosynthesis of the anionic phospholipids phosphatidylglycerol and cardiolipin.</text>
</comment>
<comment type="subcellular location">
    <subcellularLocation>
        <location evidence="10">Mitochondrion</location>
    </subcellularLocation>
</comment>
<dbReference type="GO" id="GO:0032049">
    <property type="term" value="P:cardiolipin biosynthetic process"/>
    <property type="evidence" value="ECO:0007669"/>
    <property type="project" value="InterPro"/>
</dbReference>
<evidence type="ECO:0000256" key="6">
    <source>
        <dbReference type="ARBA" id="ARBA00023098"/>
    </source>
</evidence>
<dbReference type="Gene3D" id="3.30.870.10">
    <property type="entry name" value="Endonuclease Chain A"/>
    <property type="match status" value="2"/>
</dbReference>
<evidence type="ECO:0000256" key="1">
    <source>
        <dbReference type="ARBA" id="ARBA00005042"/>
    </source>
</evidence>
<evidence type="ECO:0000313" key="13">
    <source>
        <dbReference type="Proteomes" id="UP000603453"/>
    </source>
</evidence>
<evidence type="ECO:0000256" key="9">
    <source>
        <dbReference type="ARBA" id="ARBA00048586"/>
    </source>
</evidence>
<dbReference type="GO" id="GO:0005524">
    <property type="term" value="F:ATP binding"/>
    <property type="evidence" value="ECO:0007669"/>
    <property type="project" value="UniProtKB-KW"/>
</dbReference>
<comment type="pathway">
    <text evidence="1 10">Phospholipid metabolism; phosphatidylglycerol biosynthesis; phosphatidylglycerol from CDP-diacylglycerol: step 1/2.</text>
</comment>
<dbReference type="InterPro" id="IPR001736">
    <property type="entry name" value="PLipase_D/transphosphatidylase"/>
</dbReference>
<evidence type="ECO:0000256" key="10">
    <source>
        <dbReference type="RuleBase" id="RU365024"/>
    </source>
</evidence>
<dbReference type="InterPro" id="IPR025202">
    <property type="entry name" value="PLD-like_dom"/>
</dbReference>
<keyword evidence="5" id="KW-0677">Repeat</keyword>
<keyword evidence="7 10" id="KW-0594">Phospholipid biosynthesis</keyword>
<dbReference type="PANTHER" id="PTHR12586">
    <property type="entry name" value="CDP-DIACYLGLYCEROL--SERINE O-PHOSPHATIDYLTRANSFERASE"/>
    <property type="match status" value="1"/>
</dbReference>
<dbReference type="PANTHER" id="PTHR12586:SF1">
    <property type="entry name" value="CDP-DIACYLGLYCEROL--GLYCEROL-3-PHOSPHATE 3-PHOSPHATIDYLTRANSFERASE, MITOCHONDRIAL"/>
    <property type="match status" value="1"/>
</dbReference>
<dbReference type="UniPathway" id="UPA00084">
    <property type="reaction ID" value="UER00503"/>
</dbReference>
<evidence type="ECO:0000313" key="12">
    <source>
        <dbReference type="EMBL" id="KAG2202132.1"/>
    </source>
</evidence>
<dbReference type="AlphaFoldDB" id="A0A8H7V1M6"/>
<dbReference type="PIRSF" id="PIRSF000850">
    <property type="entry name" value="Phospholipase_D_PSS"/>
    <property type="match status" value="1"/>
</dbReference>
<keyword evidence="4 10" id="KW-0808">Transferase</keyword>
<keyword evidence="8 10" id="KW-1208">Phospholipid metabolism</keyword>
<keyword evidence="10" id="KW-0067">ATP-binding</keyword>
<keyword evidence="3 10" id="KW-0444">Lipid biosynthesis</keyword>
<dbReference type="EC" id="2.7.8.5" evidence="10"/>
<dbReference type="OrthoDB" id="10250191at2759"/>